<evidence type="ECO:0000256" key="2">
    <source>
        <dbReference type="SAM" id="Phobius"/>
    </source>
</evidence>
<dbReference type="AlphaFoldDB" id="A0AB35H8B7"/>
<feature type="region of interest" description="Disordered" evidence="1">
    <location>
        <begin position="174"/>
        <end position="198"/>
    </location>
</feature>
<proteinExistence type="predicted"/>
<gene>
    <name evidence="3" type="ORF">LJD63_00845</name>
</gene>
<sequence>MAWDGRNRYINLMPRSLRWHSLWHTYRYYLYGMSIVYGIVGLIAIGYCLSNYEQYKTEKAELLTLLENPQYQSIEKQYEDIASVKNKILKNSSGKNKKPIFQNTIVLYVLDIAMEQGISLQHLNIKDEHISVDGIGHSDEACRKFIASLQQRLIGMDCHGTVKADQGIYTFHMEGSKGEHNTSSREDSNDHTSVGHHH</sequence>
<evidence type="ECO:0000256" key="1">
    <source>
        <dbReference type="SAM" id="MobiDB-lite"/>
    </source>
</evidence>
<dbReference type="Proteomes" id="UP001198010">
    <property type="component" value="Unassembled WGS sequence"/>
</dbReference>
<keyword evidence="2" id="KW-1133">Transmembrane helix</keyword>
<name>A0AB35H8B7_9FIRM</name>
<reference evidence="3" key="1">
    <citation type="submission" date="2021-10" db="EMBL/GenBank/DDBJ databases">
        <title>Collection of gut derived symbiotic bacterial strains cultured from healthy donors.</title>
        <authorList>
            <person name="Lin H."/>
            <person name="Littmann E."/>
            <person name="Kohout C."/>
            <person name="Pamer E.G."/>
        </authorList>
    </citation>
    <scope>NUCLEOTIDE SEQUENCE</scope>
    <source>
        <strain evidence="3">DFI.4.35</strain>
    </source>
</reference>
<evidence type="ECO:0000313" key="3">
    <source>
        <dbReference type="EMBL" id="MCB8604809.1"/>
    </source>
</evidence>
<dbReference type="EMBL" id="JAJDLA010000001">
    <property type="protein sequence ID" value="MCB8604809.1"/>
    <property type="molecule type" value="Genomic_DNA"/>
</dbReference>
<organism evidence="3 4">
    <name type="scientific">Veillonella nakazawae</name>
    <dbReference type="NCBI Taxonomy" id="2682456"/>
    <lineage>
        <taxon>Bacteria</taxon>
        <taxon>Bacillati</taxon>
        <taxon>Bacillota</taxon>
        <taxon>Negativicutes</taxon>
        <taxon>Veillonellales</taxon>
        <taxon>Veillonellaceae</taxon>
        <taxon>Veillonella</taxon>
    </lineage>
</organism>
<dbReference type="RefSeq" id="WP_227282916.1">
    <property type="nucleotide sequence ID" value="NZ_JAJDLA010000001.1"/>
</dbReference>
<protein>
    <submittedName>
        <fullName evidence="3">Fimbrial assembly protein</fullName>
    </submittedName>
</protein>
<keyword evidence="2" id="KW-0472">Membrane</keyword>
<comment type="caution">
    <text evidence="3">The sequence shown here is derived from an EMBL/GenBank/DDBJ whole genome shotgun (WGS) entry which is preliminary data.</text>
</comment>
<feature type="compositionally biased region" description="Basic and acidic residues" evidence="1">
    <location>
        <begin position="174"/>
        <end position="190"/>
    </location>
</feature>
<evidence type="ECO:0000313" key="4">
    <source>
        <dbReference type="Proteomes" id="UP001198010"/>
    </source>
</evidence>
<feature type="transmembrane region" description="Helical" evidence="2">
    <location>
        <begin position="28"/>
        <end position="49"/>
    </location>
</feature>
<accession>A0AB35H8B7</accession>
<keyword evidence="2" id="KW-0812">Transmembrane</keyword>